<dbReference type="InterPro" id="IPR014729">
    <property type="entry name" value="Rossmann-like_a/b/a_fold"/>
</dbReference>
<dbReference type="CDD" id="cd00293">
    <property type="entry name" value="USP-like"/>
    <property type="match status" value="1"/>
</dbReference>
<dbReference type="PANTHER" id="PTHR46268:SF24">
    <property type="entry name" value="UNIVERSAL STRESS PROTEIN"/>
    <property type="match status" value="1"/>
</dbReference>
<dbReference type="InterPro" id="IPR006015">
    <property type="entry name" value="Universal_stress_UspA"/>
</dbReference>
<dbReference type="SUPFAM" id="SSF52402">
    <property type="entry name" value="Adenine nucleotide alpha hydrolases-like"/>
    <property type="match status" value="1"/>
</dbReference>
<dbReference type="Proteomes" id="UP000199112">
    <property type="component" value="Unassembled WGS sequence"/>
</dbReference>
<sequence length="178" mass="19532">MVGQPVRPSVGTIVPDTEVTRYRFSVRLPVMSPRILIPFDDSEPAREALEYAVDLFPDGEFVALTVVDVTTMPFIPNSATDAQARDRLEELFGESDESTSVDEHLQTAESLANELGVDLETRMRLGSPAQEIVEFAETESIDHVVIGSRGRSGMRRVVLGSVAEVVVRHSPVPVTVVR</sequence>
<protein>
    <submittedName>
        <fullName evidence="3">Nucleotide-binding universal stress protein, UspA family</fullName>
    </submittedName>
</protein>
<keyword evidence="4" id="KW-1185">Reference proteome</keyword>
<gene>
    <name evidence="3" type="ORF">SAMN04487967_1834</name>
</gene>
<evidence type="ECO:0000313" key="4">
    <source>
        <dbReference type="Proteomes" id="UP000199112"/>
    </source>
</evidence>
<evidence type="ECO:0000259" key="2">
    <source>
        <dbReference type="Pfam" id="PF00582"/>
    </source>
</evidence>
<dbReference type="Gene3D" id="3.40.50.620">
    <property type="entry name" value="HUPs"/>
    <property type="match status" value="1"/>
</dbReference>
<dbReference type="EMBL" id="FNWL01000002">
    <property type="protein sequence ID" value="SEH14925.1"/>
    <property type="molecule type" value="Genomic_DNA"/>
</dbReference>
<accession>A0A1H6FYY9</accession>
<evidence type="ECO:0000313" key="3">
    <source>
        <dbReference type="EMBL" id="SEH14925.1"/>
    </source>
</evidence>
<proteinExistence type="inferred from homology"/>
<dbReference type="PANTHER" id="PTHR46268">
    <property type="entry name" value="STRESS RESPONSE PROTEIN NHAX"/>
    <property type="match status" value="1"/>
</dbReference>
<name>A0A1H6FYY9_9EURY</name>
<dbReference type="AlphaFoldDB" id="A0A1H6FYY9"/>
<feature type="domain" description="UspA" evidence="2">
    <location>
        <begin position="31"/>
        <end position="178"/>
    </location>
</feature>
<reference evidence="4" key="1">
    <citation type="submission" date="2016-10" db="EMBL/GenBank/DDBJ databases">
        <authorList>
            <person name="Varghese N."/>
            <person name="Submissions S."/>
        </authorList>
    </citation>
    <scope>NUCLEOTIDE SEQUENCE [LARGE SCALE GENOMIC DNA]</scope>
    <source>
        <strain evidence="4">CGMCC 1.8981</strain>
    </source>
</reference>
<dbReference type="InterPro" id="IPR006016">
    <property type="entry name" value="UspA"/>
</dbReference>
<comment type="similarity">
    <text evidence="1">Belongs to the universal stress protein A family.</text>
</comment>
<dbReference type="Pfam" id="PF00582">
    <property type="entry name" value="Usp"/>
    <property type="match status" value="1"/>
</dbReference>
<dbReference type="PRINTS" id="PR01438">
    <property type="entry name" value="UNVRSLSTRESS"/>
</dbReference>
<evidence type="ECO:0000256" key="1">
    <source>
        <dbReference type="ARBA" id="ARBA00008791"/>
    </source>
</evidence>
<organism evidence="3 4">
    <name type="scientific">Natronorubrum sediminis</name>
    <dbReference type="NCBI Taxonomy" id="640943"/>
    <lineage>
        <taxon>Archaea</taxon>
        <taxon>Methanobacteriati</taxon>
        <taxon>Methanobacteriota</taxon>
        <taxon>Stenosarchaea group</taxon>
        <taxon>Halobacteria</taxon>
        <taxon>Halobacteriales</taxon>
        <taxon>Natrialbaceae</taxon>
        <taxon>Natronorubrum</taxon>
    </lineage>
</organism>